<feature type="signal peptide" evidence="3">
    <location>
        <begin position="1"/>
        <end position="26"/>
    </location>
</feature>
<dbReference type="SUPFAM" id="SSF53822">
    <property type="entry name" value="Periplasmic binding protein-like I"/>
    <property type="match status" value="1"/>
</dbReference>
<dbReference type="Proteomes" id="UP000886757">
    <property type="component" value="Unassembled WGS sequence"/>
</dbReference>
<dbReference type="InterPro" id="IPR028081">
    <property type="entry name" value="Leu-bd"/>
</dbReference>
<dbReference type="InterPro" id="IPR051010">
    <property type="entry name" value="BCAA_transport"/>
</dbReference>
<evidence type="ECO:0000259" key="4">
    <source>
        <dbReference type="Pfam" id="PF13458"/>
    </source>
</evidence>
<comment type="similarity">
    <text evidence="1">Belongs to the leucine-binding protein family.</text>
</comment>
<reference evidence="5" key="1">
    <citation type="submission" date="2020-10" db="EMBL/GenBank/DDBJ databases">
        <authorList>
            <person name="Gilroy R."/>
        </authorList>
    </citation>
    <scope>NUCLEOTIDE SEQUENCE</scope>
    <source>
        <strain evidence="5">ChiSjej4B22-8148</strain>
    </source>
</reference>
<evidence type="ECO:0000313" key="6">
    <source>
        <dbReference type="Proteomes" id="UP000886757"/>
    </source>
</evidence>
<dbReference type="PRINTS" id="PR01176">
    <property type="entry name" value="GABABRECEPTR"/>
</dbReference>
<dbReference type="CDD" id="cd06347">
    <property type="entry name" value="PBP1_ABC_LivK_ligand_binding-like"/>
    <property type="match status" value="1"/>
</dbReference>
<dbReference type="PANTHER" id="PTHR30483">
    <property type="entry name" value="LEUCINE-SPECIFIC-BINDING PROTEIN"/>
    <property type="match status" value="1"/>
</dbReference>
<evidence type="ECO:0000256" key="1">
    <source>
        <dbReference type="ARBA" id="ARBA00010062"/>
    </source>
</evidence>
<evidence type="ECO:0000256" key="3">
    <source>
        <dbReference type="SAM" id="SignalP"/>
    </source>
</evidence>
<feature type="domain" description="Leucine-binding protein" evidence="4">
    <location>
        <begin position="33"/>
        <end position="366"/>
    </location>
</feature>
<sequence>MKKKIMSIVLSASMLASLGMSQGVMAEEDDGVIKIGVVAPMTGGLAVLGEGSQHSVDMAVEEINEQGGYQIEILNSGNLADDASDPTQAINAYNSLLAEDPDVIVGTYNSSCSIPMAELAQEGSMVMLSPGSTNVEVTEVGDYIFRTCFIDPYQGEMAAQFAQSEGYTTAAVIYANDDDYSNGLYQAFEEAAADSGIEILYVGECTTKDTDFTAQVSQAVASGAEMLFYPCFLDTVPLLVQQARDAGFTGAIVGGDAWDGCDTAGLETAFENTFYTNHFSYEDTSEAVQNYVTKFTENYGSDTLTACAALYYDSIYMVAAAAEAGGGTDTESIKTGMTNLEFSGVTGSFTLNDTGDPIKPVVVNTLVDGACTWYTTLEPAE</sequence>
<dbReference type="EMBL" id="DVGK01000112">
    <property type="protein sequence ID" value="HIR14231.1"/>
    <property type="molecule type" value="Genomic_DNA"/>
</dbReference>
<dbReference type="Pfam" id="PF13458">
    <property type="entry name" value="Peripla_BP_6"/>
    <property type="match status" value="1"/>
</dbReference>
<protein>
    <submittedName>
        <fullName evidence="5">ABC transporter substrate-binding protein</fullName>
    </submittedName>
</protein>
<dbReference type="AlphaFoldDB" id="A0A9D1AD03"/>
<organism evidence="5 6">
    <name type="scientific">Candidatus Choladousia intestinavium</name>
    <dbReference type="NCBI Taxonomy" id="2840727"/>
    <lineage>
        <taxon>Bacteria</taxon>
        <taxon>Bacillati</taxon>
        <taxon>Bacillota</taxon>
        <taxon>Clostridia</taxon>
        <taxon>Lachnospirales</taxon>
        <taxon>Lachnospiraceae</taxon>
        <taxon>Lachnospiraceae incertae sedis</taxon>
        <taxon>Candidatus Choladousia</taxon>
    </lineage>
</organism>
<evidence type="ECO:0000313" key="5">
    <source>
        <dbReference type="EMBL" id="HIR14231.1"/>
    </source>
</evidence>
<evidence type="ECO:0000256" key="2">
    <source>
        <dbReference type="ARBA" id="ARBA00022729"/>
    </source>
</evidence>
<dbReference type="PANTHER" id="PTHR30483:SF6">
    <property type="entry name" value="PERIPLASMIC BINDING PROTEIN OF ABC TRANSPORTER FOR NATURAL AMINO ACIDS"/>
    <property type="match status" value="1"/>
</dbReference>
<accession>A0A9D1AD03</accession>
<keyword evidence="2 3" id="KW-0732">Signal</keyword>
<proteinExistence type="inferred from homology"/>
<reference evidence="5" key="2">
    <citation type="journal article" date="2021" name="PeerJ">
        <title>Extensive microbial diversity within the chicken gut microbiome revealed by metagenomics and culture.</title>
        <authorList>
            <person name="Gilroy R."/>
            <person name="Ravi A."/>
            <person name="Getino M."/>
            <person name="Pursley I."/>
            <person name="Horton D.L."/>
            <person name="Alikhan N.F."/>
            <person name="Baker D."/>
            <person name="Gharbi K."/>
            <person name="Hall N."/>
            <person name="Watson M."/>
            <person name="Adriaenssens E.M."/>
            <person name="Foster-Nyarko E."/>
            <person name="Jarju S."/>
            <person name="Secka A."/>
            <person name="Antonio M."/>
            <person name="Oren A."/>
            <person name="Chaudhuri R.R."/>
            <person name="La Ragione R."/>
            <person name="Hildebrand F."/>
            <person name="Pallen M.J."/>
        </authorList>
    </citation>
    <scope>NUCLEOTIDE SEQUENCE</scope>
    <source>
        <strain evidence="5">ChiSjej4B22-8148</strain>
    </source>
</reference>
<gene>
    <name evidence="5" type="ORF">IAB31_09950</name>
</gene>
<name>A0A9D1AD03_9FIRM</name>
<feature type="chain" id="PRO_5039630687" evidence="3">
    <location>
        <begin position="27"/>
        <end position="381"/>
    </location>
</feature>
<comment type="caution">
    <text evidence="5">The sequence shown here is derived from an EMBL/GenBank/DDBJ whole genome shotgun (WGS) entry which is preliminary data.</text>
</comment>
<dbReference type="InterPro" id="IPR028082">
    <property type="entry name" value="Peripla_BP_I"/>
</dbReference>
<dbReference type="Gene3D" id="3.40.50.2300">
    <property type="match status" value="2"/>
</dbReference>